<evidence type="ECO:0000256" key="1">
    <source>
        <dbReference type="RuleBase" id="RU363076"/>
    </source>
</evidence>
<evidence type="ECO:0000313" key="3">
    <source>
        <dbReference type="EMBL" id="GGM09293.1"/>
    </source>
</evidence>
<comment type="caution">
    <text evidence="3">The sequence shown here is derived from an EMBL/GenBank/DDBJ whole genome shotgun (WGS) entry which is preliminary data.</text>
</comment>
<keyword evidence="4" id="KW-1185">Reference proteome</keyword>
<comment type="subcellular location">
    <subcellularLocation>
        <location evidence="1">Cell membrane</location>
        <topology evidence="1">Multi-pass membrane protein</topology>
    </subcellularLocation>
</comment>
<proteinExistence type="inferred from homology"/>
<dbReference type="AlphaFoldDB" id="A0A917WJS0"/>
<comment type="similarity">
    <text evidence="1">Belongs to the SURF1 family.</text>
</comment>
<feature type="region of interest" description="Disordered" evidence="2">
    <location>
        <begin position="216"/>
        <end position="280"/>
    </location>
</feature>
<reference evidence="3" key="1">
    <citation type="journal article" date="2014" name="Int. J. Syst. Evol. Microbiol.">
        <title>Complete genome sequence of Corynebacterium casei LMG S-19264T (=DSM 44701T), isolated from a smear-ripened cheese.</title>
        <authorList>
            <consortium name="US DOE Joint Genome Institute (JGI-PGF)"/>
            <person name="Walter F."/>
            <person name="Albersmeier A."/>
            <person name="Kalinowski J."/>
            <person name="Ruckert C."/>
        </authorList>
    </citation>
    <scope>NUCLEOTIDE SEQUENCE</scope>
    <source>
        <strain evidence="3">CGMCC 4.7308</strain>
    </source>
</reference>
<dbReference type="Pfam" id="PF02104">
    <property type="entry name" value="SURF1"/>
    <property type="match status" value="1"/>
</dbReference>
<protein>
    <recommendedName>
        <fullName evidence="1">SURF1-like protein</fullName>
    </recommendedName>
</protein>
<accession>A0A917WJS0</accession>
<keyword evidence="1" id="KW-1003">Cell membrane</keyword>
<reference evidence="3" key="2">
    <citation type="submission" date="2020-09" db="EMBL/GenBank/DDBJ databases">
        <authorList>
            <person name="Sun Q."/>
            <person name="Zhou Y."/>
        </authorList>
    </citation>
    <scope>NUCLEOTIDE SEQUENCE</scope>
    <source>
        <strain evidence="3">CGMCC 4.7308</strain>
    </source>
</reference>
<dbReference type="GO" id="GO:0005886">
    <property type="term" value="C:plasma membrane"/>
    <property type="evidence" value="ECO:0007669"/>
    <property type="project" value="UniProtKB-SubCell"/>
</dbReference>
<dbReference type="Proteomes" id="UP000655208">
    <property type="component" value="Unassembled WGS sequence"/>
</dbReference>
<dbReference type="PROSITE" id="PS50895">
    <property type="entry name" value="SURF1"/>
    <property type="match status" value="1"/>
</dbReference>
<evidence type="ECO:0000256" key="2">
    <source>
        <dbReference type="SAM" id="MobiDB-lite"/>
    </source>
</evidence>
<gene>
    <name evidence="3" type="ORF">GCM10011594_31490</name>
</gene>
<feature type="compositionally biased region" description="Polar residues" evidence="2">
    <location>
        <begin position="232"/>
        <end position="245"/>
    </location>
</feature>
<sequence>MLAPWQFGRHAERSQRNATINAALTAPPAPVDEYLSVQGPPDPGLAWRQVTATGTFDLDQQVVVRLRQDQRNQPASEVLVPFRLQDGTTLVVDRGYIGLDAVDIPPAPGGRVTITGRIQPDQPDPLRRPPTKIGSQMLVTGIDSRQLQPRQAGDGTLRIGFVQLGQASPGALREIGVPQTDDGSYLSYALQWCTFGAIAVLTIAYFAWREAFDPRESDKRDACSSPPDQPSLRESSNVQRPTSVGTGVETGQRDQRSSPGHMRRRFDRSQLYDQDAPRTS</sequence>
<name>A0A917WJS0_9ACTN</name>
<dbReference type="InterPro" id="IPR002994">
    <property type="entry name" value="Surf1/Shy1"/>
</dbReference>
<evidence type="ECO:0000313" key="4">
    <source>
        <dbReference type="Proteomes" id="UP000655208"/>
    </source>
</evidence>
<dbReference type="EMBL" id="BMNA01000007">
    <property type="protein sequence ID" value="GGM09293.1"/>
    <property type="molecule type" value="Genomic_DNA"/>
</dbReference>
<dbReference type="CDD" id="cd06662">
    <property type="entry name" value="SURF1"/>
    <property type="match status" value="1"/>
</dbReference>
<keyword evidence="1" id="KW-0472">Membrane</keyword>
<organism evidence="3 4">
    <name type="scientific">Nakamurella endophytica</name>
    <dbReference type="NCBI Taxonomy" id="1748367"/>
    <lineage>
        <taxon>Bacteria</taxon>
        <taxon>Bacillati</taxon>
        <taxon>Actinomycetota</taxon>
        <taxon>Actinomycetes</taxon>
        <taxon>Nakamurellales</taxon>
        <taxon>Nakamurellaceae</taxon>
        <taxon>Nakamurella</taxon>
    </lineage>
</organism>